<evidence type="ECO:0000313" key="4">
    <source>
        <dbReference type="Proteomes" id="UP000001357"/>
    </source>
</evidence>
<dbReference type="InParanoid" id="A9UTY5"/>
<keyword evidence="4" id="KW-1185">Reference proteome</keyword>
<dbReference type="InterPro" id="IPR002347">
    <property type="entry name" value="SDR_fam"/>
</dbReference>
<dbReference type="PANTHER" id="PTHR24320">
    <property type="entry name" value="RETINOL DEHYDROGENASE"/>
    <property type="match status" value="1"/>
</dbReference>
<feature type="non-terminal residue" evidence="3">
    <location>
        <position position="1"/>
    </location>
</feature>
<evidence type="ECO:0000256" key="2">
    <source>
        <dbReference type="ARBA" id="ARBA00023002"/>
    </source>
</evidence>
<protein>
    <recommendedName>
        <fullName evidence="5">SDR family NAD(P)-dependent oxidoreductase</fullName>
    </recommendedName>
</protein>
<proteinExistence type="inferred from homology"/>
<dbReference type="Pfam" id="PF00106">
    <property type="entry name" value="adh_short"/>
    <property type="match status" value="1"/>
</dbReference>
<dbReference type="EMBL" id="CH991545">
    <property type="protein sequence ID" value="EDQ91327.1"/>
    <property type="molecule type" value="Genomic_DNA"/>
</dbReference>
<dbReference type="STRING" id="81824.A9UTY5"/>
<dbReference type="OMA" id="ADRCERS"/>
<reference evidence="3 4" key="1">
    <citation type="journal article" date="2008" name="Nature">
        <title>The genome of the choanoflagellate Monosiga brevicollis and the origin of metazoans.</title>
        <authorList>
            <consortium name="JGI Sequencing"/>
            <person name="King N."/>
            <person name="Westbrook M.J."/>
            <person name="Young S.L."/>
            <person name="Kuo A."/>
            <person name="Abedin M."/>
            <person name="Chapman J."/>
            <person name="Fairclough S."/>
            <person name="Hellsten U."/>
            <person name="Isogai Y."/>
            <person name="Letunic I."/>
            <person name="Marr M."/>
            <person name="Pincus D."/>
            <person name="Putnam N."/>
            <person name="Rokas A."/>
            <person name="Wright K.J."/>
            <person name="Zuzow R."/>
            <person name="Dirks W."/>
            <person name="Good M."/>
            <person name="Goodstein D."/>
            <person name="Lemons D."/>
            <person name="Li W."/>
            <person name="Lyons J.B."/>
            <person name="Morris A."/>
            <person name="Nichols S."/>
            <person name="Richter D.J."/>
            <person name="Salamov A."/>
            <person name="Bork P."/>
            <person name="Lim W.A."/>
            <person name="Manning G."/>
            <person name="Miller W.T."/>
            <person name="McGinnis W."/>
            <person name="Shapiro H."/>
            <person name="Tjian R."/>
            <person name="Grigoriev I.V."/>
            <person name="Rokhsar D."/>
        </authorList>
    </citation>
    <scope>NUCLEOTIDE SEQUENCE [LARGE SCALE GENOMIC DNA]</scope>
    <source>
        <strain evidence="4">MX1 / ATCC 50154</strain>
    </source>
</reference>
<dbReference type="InterPro" id="IPR036291">
    <property type="entry name" value="NAD(P)-bd_dom_sf"/>
</dbReference>
<dbReference type="InterPro" id="IPR003560">
    <property type="entry name" value="DHB_DH"/>
</dbReference>
<dbReference type="PANTHER" id="PTHR24320:SF148">
    <property type="entry name" value="NAD(P)-BINDING ROSSMANN-FOLD SUPERFAMILY PROTEIN"/>
    <property type="match status" value="1"/>
</dbReference>
<dbReference type="KEGG" id="mbr:MONBRDRAFT_15143"/>
<dbReference type="Proteomes" id="UP000001357">
    <property type="component" value="Unassembled WGS sequence"/>
</dbReference>
<gene>
    <name evidence="3" type="ORF">MONBRDRAFT_15143</name>
</gene>
<dbReference type="AlphaFoldDB" id="A9UTY5"/>
<dbReference type="PRINTS" id="PR01397">
    <property type="entry name" value="DHBDHDRGNASE"/>
</dbReference>
<comment type="similarity">
    <text evidence="1">Belongs to the short-chain dehydrogenases/reductases (SDR) family.</text>
</comment>
<organism evidence="3 4">
    <name type="scientific">Monosiga brevicollis</name>
    <name type="common">Choanoflagellate</name>
    <dbReference type="NCBI Taxonomy" id="81824"/>
    <lineage>
        <taxon>Eukaryota</taxon>
        <taxon>Choanoflagellata</taxon>
        <taxon>Craspedida</taxon>
        <taxon>Salpingoecidae</taxon>
        <taxon>Monosiga</taxon>
    </lineage>
</organism>
<dbReference type="GO" id="GO:0008667">
    <property type="term" value="F:2,3-dihydro-2,3-dihydroxybenzoate dehydrogenase activity"/>
    <property type="evidence" value="ECO:0007669"/>
    <property type="project" value="InterPro"/>
</dbReference>
<evidence type="ECO:0008006" key="5">
    <source>
        <dbReference type="Google" id="ProtNLM"/>
    </source>
</evidence>
<dbReference type="Gene3D" id="3.40.50.720">
    <property type="entry name" value="NAD(P)-binding Rossmann-like Domain"/>
    <property type="match status" value="1"/>
</dbReference>
<evidence type="ECO:0000313" key="3">
    <source>
        <dbReference type="EMBL" id="EDQ91327.1"/>
    </source>
</evidence>
<dbReference type="GO" id="GO:0019290">
    <property type="term" value="P:siderophore biosynthetic process"/>
    <property type="evidence" value="ECO:0007669"/>
    <property type="project" value="InterPro"/>
</dbReference>
<name>A9UTY5_MONBE</name>
<sequence length="175" mass="19368">VVTGASAGIGAETARRLLLAGAEVVLACRTTSKAEALLDQWRQTHGPLPNAHVMALDLCSFDAVDAFAKDFTARFPRLDVLINNAGVYHMGTSERRQTPDRYEEHLQVNFLSPVLLTNRLLGSLRNAPSPRVLFVASSIHKLGGYNWDDFNITRRPYSSFLAYADSKLYTARSFP</sequence>
<dbReference type="RefSeq" id="XP_001743749.1">
    <property type="nucleotide sequence ID" value="XM_001743697.1"/>
</dbReference>
<dbReference type="eggNOG" id="KOG1208">
    <property type="taxonomic scope" value="Eukaryota"/>
</dbReference>
<dbReference type="SUPFAM" id="SSF51735">
    <property type="entry name" value="NAD(P)-binding Rossmann-fold domains"/>
    <property type="match status" value="1"/>
</dbReference>
<evidence type="ECO:0000256" key="1">
    <source>
        <dbReference type="ARBA" id="ARBA00006484"/>
    </source>
</evidence>
<keyword evidence="2" id="KW-0560">Oxidoreductase</keyword>
<dbReference type="GeneID" id="5888949"/>
<accession>A9UTY5</accession>